<feature type="transmembrane region" description="Helical" evidence="10">
    <location>
        <begin position="260"/>
        <end position="283"/>
    </location>
</feature>
<keyword evidence="11" id="KW-0732">Signal</keyword>
<dbReference type="Gene3D" id="1.20.1080.10">
    <property type="entry name" value="Glycerol uptake facilitator protein"/>
    <property type="match status" value="1"/>
</dbReference>
<keyword evidence="13" id="KW-1185">Reference proteome</keyword>
<evidence type="ECO:0000256" key="4">
    <source>
        <dbReference type="ARBA" id="ARBA00022692"/>
    </source>
</evidence>
<keyword evidence="3 9" id="KW-0813">Transport</keyword>
<feature type="chain" id="PRO_5026059024" evidence="11">
    <location>
        <begin position="29"/>
        <end position="367"/>
    </location>
</feature>
<comment type="catalytic activity">
    <reaction evidence="7">
        <text>H2O(in) = H2O(out)</text>
        <dbReference type="Rhea" id="RHEA:29667"/>
        <dbReference type="ChEBI" id="CHEBI:15377"/>
    </reaction>
</comment>
<reference evidence="12" key="3">
    <citation type="submission" date="2025-09" db="UniProtKB">
        <authorList>
            <consortium name="Ensembl"/>
        </authorList>
    </citation>
    <scope>IDENTIFICATION</scope>
    <source>
        <strain evidence="12">Glennie</strain>
    </source>
</reference>
<comment type="subcellular location">
    <subcellularLocation>
        <location evidence="1">Membrane</location>
        <topology evidence="1">Multi-pass membrane protein</topology>
    </subcellularLocation>
</comment>
<organism evidence="12 13">
    <name type="scientific">Ornithorhynchus anatinus</name>
    <name type="common">Duckbill platypus</name>
    <dbReference type="NCBI Taxonomy" id="9258"/>
    <lineage>
        <taxon>Eukaryota</taxon>
        <taxon>Metazoa</taxon>
        <taxon>Chordata</taxon>
        <taxon>Craniata</taxon>
        <taxon>Vertebrata</taxon>
        <taxon>Euteleostomi</taxon>
        <taxon>Mammalia</taxon>
        <taxon>Monotremata</taxon>
        <taxon>Ornithorhynchidae</taxon>
        <taxon>Ornithorhynchus</taxon>
    </lineage>
</organism>
<dbReference type="PRINTS" id="PR00783">
    <property type="entry name" value="MINTRINSICP"/>
</dbReference>
<feature type="signal peptide" evidence="11">
    <location>
        <begin position="1"/>
        <end position="28"/>
    </location>
</feature>
<dbReference type="RefSeq" id="XP_028914942.1">
    <property type="nucleotide sequence ID" value="XM_029059109.2"/>
</dbReference>
<keyword evidence="5 10" id="KW-1133">Transmembrane helix</keyword>
<sequence length="367" mass="39703">MIPRVQALFMGLIFALAWLRAAVSGAWAWSRPDTEPRQWGSVGLIMGEKHRIPNSQKQRSRRHQVQSKLRKDSGMAVQKFLLSFLTENKLTREFLAEMLSTFVLMVFGLGSVAQVVLGKREFGDFLSINLGFGFGVTMGIHVAGGISGAHMNAAITFASCVLGQLPWKKLPVYVLGQFLGSFLAAGTVYLLYKDALYSFSGGNLTVTGPNSTAGIFSTYPAPYMDLLGGFVNELIATAMLQLCILAITDKKNSAALDGTQALIIGLLVAVIGMSLGMNTGYAINPSRDLPPRIFTAIAGWGMDVFRAGNSWWWVPLIAPTIGSVLGALIYKILIDHHNRPAPQPESCMTSPAEPEPEATCLGMEMKA</sequence>
<dbReference type="OrthoDB" id="3222at2759"/>
<dbReference type="KEGG" id="oaa:100075302"/>
<dbReference type="GO" id="GO:0015204">
    <property type="term" value="F:urea transmembrane transporter activity"/>
    <property type="evidence" value="ECO:0000318"/>
    <property type="project" value="GO_Central"/>
</dbReference>
<dbReference type="Proteomes" id="UP000002279">
    <property type="component" value="Chromosome 3"/>
</dbReference>
<keyword evidence="6 10" id="KW-0472">Membrane</keyword>
<feature type="transmembrane region" description="Helical" evidence="10">
    <location>
        <begin position="172"/>
        <end position="192"/>
    </location>
</feature>
<name>A0A6I8NUI6_ORNAN</name>
<evidence type="ECO:0000256" key="8">
    <source>
        <dbReference type="ARBA" id="ARBA00049405"/>
    </source>
</evidence>
<dbReference type="CDD" id="cd00333">
    <property type="entry name" value="MIP"/>
    <property type="match status" value="1"/>
</dbReference>
<evidence type="ECO:0000256" key="5">
    <source>
        <dbReference type="ARBA" id="ARBA00022989"/>
    </source>
</evidence>
<dbReference type="InterPro" id="IPR050363">
    <property type="entry name" value="MIP/Aquaporin"/>
</dbReference>
<evidence type="ECO:0000313" key="12">
    <source>
        <dbReference type="Ensembl" id="ENSOANP00000044193.1"/>
    </source>
</evidence>
<evidence type="ECO:0000256" key="10">
    <source>
        <dbReference type="SAM" id="Phobius"/>
    </source>
</evidence>
<protein>
    <submittedName>
        <fullName evidence="12">Aquaporin 7</fullName>
    </submittedName>
</protein>
<comment type="similarity">
    <text evidence="2 9">Belongs to the MIP/aquaporin (TC 1.A.8) family.</text>
</comment>
<dbReference type="PRINTS" id="PR02019">
    <property type="entry name" value="AQUAPORIN7"/>
</dbReference>
<dbReference type="GO" id="GO:0016323">
    <property type="term" value="C:basolateral plasma membrane"/>
    <property type="evidence" value="ECO:0000318"/>
    <property type="project" value="GO_Central"/>
</dbReference>
<accession>A0A6I8NUI6</accession>
<keyword evidence="4 9" id="KW-0812">Transmembrane</keyword>
<dbReference type="InterPro" id="IPR023271">
    <property type="entry name" value="Aquaporin-like"/>
</dbReference>
<evidence type="ECO:0000256" key="1">
    <source>
        <dbReference type="ARBA" id="ARBA00004141"/>
    </source>
</evidence>
<dbReference type="GO" id="GO:0015793">
    <property type="term" value="P:glycerol transmembrane transport"/>
    <property type="evidence" value="ECO:0000318"/>
    <property type="project" value="GO_Central"/>
</dbReference>
<dbReference type="CTD" id="364"/>
<dbReference type="FunCoup" id="A0A6I8NUI6">
    <property type="interactions" value="136"/>
</dbReference>
<reference evidence="12" key="2">
    <citation type="submission" date="2025-08" db="UniProtKB">
        <authorList>
            <consortium name="Ensembl"/>
        </authorList>
    </citation>
    <scope>IDENTIFICATION</scope>
    <source>
        <strain evidence="12">Glennie</strain>
    </source>
</reference>
<feature type="transmembrane region" description="Helical" evidence="10">
    <location>
        <begin position="310"/>
        <end position="330"/>
    </location>
</feature>
<dbReference type="Bgee" id="ENSOANG00000045749">
    <property type="expression patterns" value="Expressed in testis and 4 other cell types or tissues"/>
</dbReference>
<dbReference type="GeneTree" id="ENSGT00940000159054"/>
<dbReference type="GO" id="GO:0005886">
    <property type="term" value="C:plasma membrane"/>
    <property type="evidence" value="ECO:0000318"/>
    <property type="project" value="GO_Central"/>
</dbReference>
<dbReference type="FunFam" id="1.20.1080.10:FF:000005">
    <property type="entry name" value="Aquaporin 3"/>
    <property type="match status" value="1"/>
</dbReference>
<gene>
    <name evidence="12" type="primary">AQP7</name>
</gene>
<dbReference type="Pfam" id="PF00230">
    <property type="entry name" value="MIP"/>
    <property type="match status" value="1"/>
</dbReference>
<dbReference type="NCBIfam" id="TIGR00861">
    <property type="entry name" value="MIP"/>
    <property type="match status" value="1"/>
</dbReference>
<dbReference type="GO" id="GO:0015250">
    <property type="term" value="F:water channel activity"/>
    <property type="evidence" value="ECO:0000318"/>
    <property type="project" value="GO_Central"/>
</dbReference>
<evidence type="ECO:0000256" key="11">
    <source>
        <dbReference type="SAM" id="SignalP"/>
    </source>
</evidence>
<dbReference type="PANTHER" id="PTHR43829:SF15">
    <property type="entry name" value="AQUAPORIN-7"/>
    <property type="match status" value="1"/>
</dbReference>
<feature type="transmembrane region" description="Helical" evidence="10">
    <location>
        <begin position="226"/>
        <end position="248"/>
    </location>
</feature>
<evidence type="ECO:0000256" key="7">
    <source>
        <dbReference type="ARBA" id="ARBA00034651"/>
    </source>
</evidence>
<dbReference type="GO" id="GO:0015254">
    <property type="term" value="F:glycerol channel activity"/>
    <property type="evidence" value="ECO:0000318"/>
    <property type="project" value="GO_Central"/>
</dbReference>
<feature type="transmembrane region" description="Helical" evidence="10">
    <location>
        <begin position="98"/>
        <end position="118"/>
    </location>
</feature>
<evidence type="ECO:0000256" key="3">
    <source>
        <dbReference type="ARBA" id="ARBA00022448"/>
    </source>
</evidence>
<dbReference type="InParanoid" id="A0A6I8NUI6"/>
<feature type="transmembrane region" description="Helical" evidence="10">
    <location>
        <begin position="125"/>
        <end position="143"/>
    </location>
</feature>
<evidence type="ECO:0000256" key="9">
    <source>
        <dbReference type="RuleBase" id="RU000477"/>
    </source>
</evidence>
<dbReference type="GO" id="GO:0006833">
    <property type="term" value="P:water transport"/>
    <property type="evidence" value="ECO:0000318"/>
    <property type="project" value="GO_Central"/>
</dbReference>
<reference evidence="12 13" key="1">
    <citation type="journal article" date="2008" name="Nature">
        <title>Genome analysis of the platypus reveals unique signatures of evolution.</title>
        <authorList>
            <person name="Warren W.C."/>
            <person name="Hillier L.W."/>
            <person name="Marshall Graves J.A."/>
            <person name="Birney E."/>
            <person name="Ponting C.P."/>
            <person name="Grutzner F."/>
            <person name="Belov K."/>
            <person name="Miller W."/>
            <person name="Clarke L."/>
            <person name="Chinwalla A.T."/>
            <person name="Yang S.P."/>
            <person name="Heger A."/>
            <person name="Locke D.P."/>
            <person name="Miethke P."/>
            <person name="Waters P.D."/>
            <person name="Veyrunes F."/>
            <person name="Fulton L."/>
            <person name="Fulton B."/>
            <person name="Graves T."/>
            <person name="Wallis J."/>
            <person name="Puente X.S."/>
            <person name="Lopez-Otin C."/>
            <person name="Ordonez G.R."/>
            <person name="Eichler E.E."/>
            <person name="Chen L."/>
            <person name="Cheng Z."/>
            <person name="Deakin J.E."/>
            <person name="Alsop A."/>
            <person name="Thompson K."/>
            <person name="Kirby P."/>
            <person name="Papenfuss A.T."/>
            <person name="Wakefield M.J."/>
            <person name="Olender T."/>
            <person name="Lancet D."/>
            <person name="Huttley G.A."/>
            <person name="Smit A.F."/>
            <person name="Pask A."/>
            <person name="Temple-Smith P."/>
            <person name="Batzer M.A."/>
            <person name="Walker J.A."/>
            <person name="Konkel M.K."/>
            <person name="Harris R.S."/>
            <person name="Whittington C.M."/>
            <person name="Wong E.S."/>
            <person name="Gemmell N.J."/>
            <person name="Buschiazzo E."/>
            <person name="Vargas Jentzsch I.M."/>
            <person name="Merkel A."/>
            <person name="Schmitz J."/>
            <person name="Zemann A."/>
            <person name="Churakov G."/>
            <person name="Kriegs J.O."/>
            <person name="Brosius J."/>
            <person name="Murchison E.P."/>
            <person name="Sachidanandam R."/>
            <person name="Smith C."/>
            <person name="Hannon G.J."/>
            <person name="Tsend-Ayush E."/>
            <person name="McMillan D."/>
            <person name="Attenborough R."/>
            <person name="Rens W."/>
            <person name="Ferguson-Smith M."/>
            <person name="Lefevre C.M."/>
            <person name="Sharp J.A."/>
            <person name="Nicholas K.R."/>
            <person name="Ray D.A."/>
            <person name="Kube M."/>
            <person name="Reinhardt R."/>
            <person name="Pringle T.H."/>
            <person name="Taylor J."/>
            <person name="Jones R.C."/>
            <person name="Nixon B."/>
            <person name="Dacheux J.L."/>
            <person name="Niwa H."/>
            <person name="Sekita Y."/>
            <person name="Huang X."/>
            <person name="Stark A."/>
            <person name="Kheradpour P."/>
            <person name="Kellis M."/>
            <person name="Flicek P."/>
            <person name="Chen Y."/>
            <person name="Webber C."/>
            <person name="Hardison R."/>
            <person name="Nelson J."/>
            <person name="Hallsworth-Pepin K."/>
            <person name="Delehaunty K."/>
            <person name="Markovic C."/>
            <person name="Minx P."/>
            <person name="Feng Y."/>
            <person name="Kremitzki C."/>
            <person name="Mitreva M."/>
            <person name="Glasscock J."/>
            <person name="Wylie T."/>
            <person name="Wohldmann P."/>
            <person name="Thiru P."/>
            <person name="Nhan M.N."/>
            <person name="Pohl C.S."/>
            <person name="Smith S.M."/>
            <person name="Hou S."/>
            <person name="Nefedov M."/>
            <person name="de Jong P.J."/>
            <person name="Renfree M.B."/>
            <person name="Mardis E.R."/>
            <person name="Wilson R.K."/>
        </authorList>
    </citation>
    <scope>NUCLEOTIDE SEQUENCE [LARGE SCALE GENOMIC DNA]</scope>
    <source>
        <strain evidence="12 13">Glennie</strain>
    </source>
</reference>
<dbReference type="AlphaFoldDB" id="A0A6I8NUI6"/>
<dbReference type="Ensembl" id="ENSOANT00000072266.1">
    <property type="protein sequence ID" value="ENSOANP00000044193.1"/>
    <property type="gene ID" value="ENSOANG00000045749.1"/>
</dbReference>
<dbReference type="SUPFAM" id="SSF81338">
    <property type="entry name" value="Aquaporin-like"/>
    <property type="match status" value="1"/>
</dbReference>
<comment type="catalytic activity">
    <reaction evidence="8">
        <text>glycerol(in) = glycerol(out)</text>
        <dbReference type="Rhea" id="RHEA:29675"/>
        <dbReference type="ChEBI" id="CHEBI:17754"/>
    </reaction>
</comment>
<evidence type="ECO:0000256" key="2">
    <source>
        <dbReference type="ARBA" id="ARBA00006175"/>
    </source>
</evidence>
<proteinExistence type="inferred from homology"/>
<evidence type="ECO:0000256" key="6">
    <source>
        <dbReference type="ARBA" id="ARBA00023136"/>
    </source>
</evidence>
<dbReference type="InterPro" id="IPR000425">
    <property type="entry name" value="MIP"/>
</dbReference>
<dbReference type="GeneID" id="100075302"/>
<evidence type="ECO:0000313" key="13">
    <source>
        <dbReference type="Proteomes" id="UP000002279"/>
    </source>
</evidence>
<dbReference type="PANTHER" id="PTHR43829">
    <property type="entry name" value="AQUAPORIN OR AQUAGLYCEROPORIN RELATED"/>
    <property type="match status" value="1"/>
</dbReference>
<dbReference type="OMA" id="ATIYICV"/>